<feature type="region of interest" description="Disordered" evidence="1">
    <location>
        <begin position="26"/>
        <end position="75"/>
    </location>
</feature>
<feature type="compositionally biased region" description="Polar residues" evidence="1">
    <location>
        <begin position="58"/>
        <end position="67"/>
    </location>
</feature>
<evidence type="ECO:0000313" key="2">
    <source>
        <dbReference type="EMBL" id="MPD00958.1"/>
    </source>
</evidence>
<proteinExistence type="predicted"/>
<feature type="compositionally biased region" description="Polar residues" evidence="1">
    <location>
        <begin position="38"/>
        <end position="48"/>
    </location>
</feature>
<dbReference type="AlphaFoldDB" id="A0A5B7K6W8"/>
<comment type="caution">
    <text evidence="2">The sequence shown here is derived from an EMBL/GenBank/DDBJ whole genome shotgun (WGS) entry which is preliminary data.</text>
</comment>
<sequence>MAAQGRTLAFLPVSWARVANKCSSRRAPHAHGERSFIESVTPQHSTLTAPARAYVTDPSVNKQQINTEPVAGTVQ</sequence>
<reference evidence="2 3" key="1">
    <citation type="submission" date="2019-05" db="EMBL/GenBank/DDBJ databases">
        <title>Another draft genome of Portunus trituberculatus and its Hox gene families provides insights of decapod evolution.</title>
        <authorList>
            <person name="Jeong J.-H."/>
            <person name="Song I."/>
            <person name="Kim S."/>
            <person name="Choi T."/>
            <person name="Kim D."/>
            <person name="Ryu S."/>
            <person name="Kim W."/>
        </authorList>
    </citation>
    <scope>NUCLEOTIDE SEQUENCE [LARGE SCALE GENOMIC DNA]</scope>
    <source>
        <tissue evidence="2">Muscle</tissue>
    </source>
</reference>
<protein>
    <submittedName>
        <fullName evidence="2">Uncharacterized protein</fullName>
    </submittedName>
</protein>
<accession>A0A5B7K6W8</accession>
<gene>
    <name evidence="2" type="ORF">E2C01_096465</name>
</gene>
<evidence type="ECO:0000313" key="3">
    <source>
        <dbReference type="Proteomes" id="UP000324222"/>
    </source>
</evidence>
<dbReference type="EMBL" id="VSRR010125106">
    <property type="protein sequence ID" value="MPD00958.1"/>
    <property type="molecule type" value="Genomic_DNA"/>
</dbReference>
<evidence type="ECO:0000256" key="1">
    <source>
        <dbReference type="SAM" id="MobiDB-lite"/>
    </source>
</evidence>
<organism evidence="2 3">
    <name type="scientific">Portunus trituberculatus</name>
    <name type="common">Swimming crab</name>
    <name type="synonym">Neptunus trituberculatus</name>
    <dbReference type="NCBI Taxonomy" id="210409"/>
    <lineage>
        <taxon>Eukaryota</taxon>
        <taxon>Metazoa</taxon>
        <taxon>Ecdysozoa</taxon>
        <taxon>Arthropoda</taxon>
        <taxon>Crustacea</taxon>
        <taxon>Multicrustacea</taxon>
        <taxon>Malacostraca</taxon>
        <taxon>Eumalacostraca</taxon>
        <taxon>Eucarida</taxon>
        <taxon>Decapoda</taxon>
        <taxon>Pleocyemata</taxon>
        <taxon>Brachyura</taxon>
        <taxon>Eubrachyura</taxon>
        <taxon>Portunoidea</taxon>
        <taxon>Portunidae</taxon>
        <taxon>Portuninae</taxon>
        <taxon>Portunus</taxon>
    </lineage>
</organism>
<keyword evidence="3" id="KW-1185">Reference proteome</keyword>
<dbReference type="Proteomes" id="UP000324222">
    <property type="component" value="Unassembled WGS sequence"/>
</dbReference>
<name>A0A5B7K6W8_PORTR</name>